<keyword evidence="2 5" id="KW-0812">Transmembrane</keyword>
<evidence type="ECO:0000256" key="4">
    <source>
        <dbReference type="ARBA" id="ARBA00023136"/>
    </source>
</evidence>
<dbReference type="InterPro" id="IPR002810">
    <property type="entry name" value="NfeD-like_C"/>
</dbReference>
<sequence length="182" mass="18834">MFLANSTYVRAGRAGGVLRGPRARCQASASVSDLWFDGDVTALIWLIAGVALAAAEALTGDFVLLMLGGAALVTAGVSAATDLPVWADAVVFAVSSLVLLLGVRPALRRRYAAPPALTTGVDALPGKHALVLEQVAEHSGQVKINGEIWTARPLDDTAVYEPGTTVTVMQIDGATAVVWRGV</sequence>
<proteinExistence type="predicted"/>
<protein>
    <submittedName>
        <fullName evidence="7">NfeD family protein</fullName>
    </submittedName>
</protein>
<dbReference type="SUPFAM" id="SSF141322">
    <property type="entry name" value="NfeD domain-like"/>
    <property type="match status" value="1"/>
</dbReference>
<evidence type="ECO:0000313" key="8">
    <source>
        <dbReference type="Proteomes" id="UP001275440"/>
    </source>
</evidence>
<reference evidence="7 8" key="1">
    <citation type="submission" date="2019-10" db="EMBL/GenBank/DDBJ databases">
        <title>Draft Genome Assembly of Rhodococcus zopfii DSM44189.</title>
        <authorList>
            <person name="Sutton J.M."/>
            <person name="Akob D.M."/>
            <person name="Bushman T.J."/>
        </authorList>
    </citation>
    <scope>NUCLEOTIDE SEQUENCE [LARGE SCALE GENOMIC DNA]</scope>
    <source>
        <strain evidence="7 8">DSM 44189</strain>
    </source>
</reference>
<dbReference type="EMBL" id="WBMO01000001">
    <property type="protein sequence ID" value="MDV2475581.1"/>
    <property type="molecule type" value="Genomic_DNA"/>
</dbReference>
<evidence type="ECO:0000256" key="2">
    <source>
        <dbReference type="ARBA" id="ARBA00022692"/>
    </source>
</evidence>
<dbReference type="PANTHER" id="PTHR33507:SF3">
    <property type="entry name" value="INNER MEMBRANE PROTEIN YBBJ"/>
    <property type="match status" value="1"/>
</dbReference>
<evidence type="ECO:0000256" key="5">
    <source>
        <dbReference type="SAM" id="Phobius"/>
    </source>
</evidence>
<organism evidence="7 8">
    <name type="scientific">Rhodococcus zopfii</name>
    <dbReference type="NCBI Taxonomy" id="43772"/>
    <lineage>
        <taxon>Bacteria</taxon>
        <taxon>Bacillati</taxon>
        <taxon>Actinomycetota</taxon>
        <taxon>Actinomycetes</taxon>
        <taxon>Mycobacteriales</taxon>
        <taxon>Nocardiaceae</taxon>
        <taxon>Rhodococcus</taxon>
    </lineage>
</organism>
<name>A0ABU3WNP2_9NOCA</name>
<feature type="domain" description="NfeD-like C-terminal" evidence="6">
    <location>
        <begin position="121"/>
        <end position="180"/>
    </location>
</feature>
<dbReference type="Pfam" id="PF01957">
    <property type="entry name" value="NfeD"/>
    <property type="match status" value="1"/>
</dbReference>
<dbReference type="Gene3D" id="2.40.50.140">
    <property type="entry name" value="Nucleic acid-binding proteins"/>
    <property type="match status" value="1"/>
</dbReference>
<dbReference type="PANTHER" id="PTHR33507">
    <property type="entry name" value="INNER MEMBRANE PROTEIN YBBJ"/>
    <property type="match status" value="1"/>
</dbReference>
<keyword evidence="3 5" id="KW-1133">Transmembrane helix</keyword>
<evidence type="ECO:0000256" key="3">
    <source>
        <dbReference type="ARBA" id="ARBA00022989"/>
    </source>
</evidence>
<evidence type="ECO:0000313" key="7">
    <source>
        <dbReference type="EMBL" id="MDV2475581.1"/>
    </source>
</evidence>
<keyword evidence="8" id="KW-1185">Reference proteome</keyword>
<feature type="transmembrane region" description="Helical" evidence="5">
    <location>
        <begin position="85"/>
        <end position="103"/>
    </location>
</feature>
<comment type="caution">
    <text evidence="7">The sequence shown here is derived from an EMBL/GenBank/DDBJ whole genome shotgun (WGS) entry which is preliminary data.</text>
</comment>
<gene>
    <name evidence="7" type="ORF">F8M49_09615</name>
</gene>
<keyword evidence="4 5" id="KW-0472">Membrane</keyword>
<evidence type="ECO:0000256" key="1">
    <source>
        <dbReference type="ARBA" id="ARBA00004141"/>
    </source>
</evidence>
<dbReference type="Proteomes" id="UP001275440">
    <property type="component" value="Unassembled WGS sequence"/>
</dbReference>
<accession>A0ABU3WNP2</accession>
<comment type="subcellular location">
    <subcellularLocation>
        <location evidence="1">Membrane</location>
        <topology evidence="1">Multi-pass membrane protein</topology>
    </subcellularLocation>
</comment>
<feature type="transmembrane region" description="Helical" evidence="5">
    <location>
        <begin position="34"/>
        <end position="55"/>
    </location>
</feature>
<dbReference type="InterPro" id="IPR052165">
    <property type="entry name" value="Membrane_assoc_protease"/>
</dbReference>
<dbReference type="InterPro" id="IPR012340">
    <property type="entry name" value="NA-bd_OB-fold"/>
</dbReference>
<evidence type="ECO:0000259" key="6">
    <source>
        <dbReference type="Pfam" id="PF01957"/>
    </source>
</evidence>